<name>A0A3D9UYT4_9MICO</name>
<sequence>MTDHVEIERTFTTDPRRLFRAWTDPVELAAWFAPTGWTVPAETVTIDPRPGGVWRLTMAEDGGAGRVPVDAQLTEVVPGERLVGKESMDGPDGATEITLAVTFGADPSGAKLVLRQGPFPTEELLAQTAAGWGSSFEKLDTLVNPGER</sequence>
<evidence type="ECO:0000259" key="2">
    <source>
        <dbReference type="Pfam" id="PF08327"/>
    </source>
</evidence>
<evidence type="ECO:0000313" key="3">
    <source>
        <dbReference type="EMBL" id="REF31124.1"/>
    </source>
</evidence>
<dbReference type="Gene3D" id="3.30.530.20">
    <property type="match status" value="1"/>
</dbReference>
<dbReference type="InterPro" id="IPR013538">
    <property type="entry name" value="ASHA1/2-like_C"/>
</dbReference>
<proteinExistence type="inferred from homology"/>
<dbReference type="RefSeq" id="WP_115923016.1">
    <property type="nucleotide sequence ID" value="NZ_QTUA01000001.1"/>
</dbReference>
<dbReference type="CDD" id="cd07814">
    <property type="entry name" value="SRPBCC_CalC_Aha1-like"/>
    <property type="match status" value="1"/>
</dbReference>
<dbReference type="Pfam" id="PF08327">
    <property type="entry name" value="AHSA1"/>
    <property type="match status" value="1"/>
</dbReference>
<dbReference type="InterPro" id="IPR023393">
    <property type="entry name" value="START-like_dom_sf"/>
</dbReference>
<comment type="caution">
    <text evidence="3">The sequence shown here is derived from an EMBL/GenBank/DDBJ whole genome shotgun (WGS) entry which is preliminary data.</text>
</comment>
<dbReference type="Proteomes" id="UP000256253">
    <property type="component" value="Unassembled WGS sequence"/>
</dbReference>
<dbReference type="EMBL" id="QTUA01000001">
    <property type="protein sequence ID" value="REF31124.1"/>
    <property type="molecule type" value="Genomic_DNA"/>
</dbReference>
<comment type="similarity">
    <text evidence="1">Belongs to the AHA1 family.</text>
</comment>
<reference evidence="3 4" key="1">
    <citation type="submission" date="2018-08" db="EMBL/GenBank/DDBJ databases">
        <title>Sequencing the genomes of 1000 actinobacteria strains.</title>
        <authorList>
            <person name="Klenk H.-P."/>
        </authorList>
    </citation>
    <scope>NUCLEOTIDE SEQUENCE [LARGE SCALE GENOMIC DNA]</scope>
    <source>
        <strain evidence="3 4">DSM 22967</strain>
    </source>
</reference>
<keyword evidence="4" id="KW-1185">Reference proteome</keyword>
<evidence type="ECO:0000256" key="1">
    <source>
        <dbReference type="ARBA" id="ARBA00006817"/>
    </source>
</evidence>
<feature type="domain" description="Activator of Hsp90 ATPase homologue 1/2-like C-terminal" evidence="2">
    <location>
        <begin position="13"/>
        <end position="143"/>
    </location>
</feature>
<protein>
    <submittedName>
        <fullName evidence="3">Uncharacterized protein YndB with AHSA1/START domain</fullName>
    </submittedName>
</protein>
<organism evidence="3 4">
    <name type="scientific">Calidifontibacter indicus</name>
    <dbReference type="NCBI Taxonomy" id="419650"/>
    <lineage>
        <taxon>Bacteria</taxon>
        <taxon>Bacillati</taxon>
        <taxon>Actinomycetota</taxon>
        <taxon>Actinomycetes</taxon>
        <taxon>Micrococcales</taxon>
        <taxon>Dermacoccaceae</taxon>
        <taxon>Calidifontibacter</taxon>
    </lineage>
</organism>
<accession>A0A3D9UYT4</accession>
<evidence type="ECO:0000313" key="4">
    <source>
        <dbReference type="Proteomes" id="UP000256253"/>
    </source>
</evidence>
<dbReference type="OrthoDB" id="3365660at2"/>
<dbReference type="AlphaFoldDB" id="A0A3D9UYT4"/>
<gene>
    <name evidence="3" type="ORF">DFJ65_2169</name>
</gene>
<dbReference type="SUPFAM" id="SSF55961">
    <property type="entry name" value="Bet v1-like"/>
    <property type="match status" value="1"/>
</dbReference>